<evidence type="ECO:0000313" key="4">
    <source>
        <dbReference type="Proteomes" id="UP000727654"/>
    </source>
</evidence>
<dbReference type="RefSeq" id="WP_224081765.1">
    <property type="nucleotide sequence ID" value="NZ_CAJZAI010000012.1"/>
</dbReference>
<reference evidence="3 4" key="1">
    <citation type="submission" date="2021-08" db="EMBL/GenBank/DDBJ databases">
        <authorList>
            <person name="Peeters C."/>
        </authorList>
    </citation>
    <scope>NUCLEOTIDE SEQUENCE [LARGE SCALE GENOMIC DNA]</scope>
    <source>
        <strain evidence="3 4">LMG 23992</strain>
    </source>
</reference>
<evidence type="ECO:0000313" key="3">
    <source>
        <dbReference type="EMBL" id="CAG9180645.1"/>
    </source>
</evidence>
<gene>
    <name evidence="3" type="ORF">LMG23992_04294</name>
</gene>
<comment type="caution">
    <text evidence="3">The sequence shown here is derived from an EMBL/GenBank/DDBJ whole genome shotgun (WGS) entry which is preliminary data.</text>
</comment>
<dbReference type="PRINTS" id="PR01790">
    <property type="entry name" value="SMP30FAMILY"/>
</dbReference>
<accession>A0ABN7Z741</accession>
<comment type="similarity">
    <text evidence="1">Belongs to the SMP-30/CGR1 family.</text>
</comment>
<dbReference type="Gene3D" id="2.120.10.30">
    <property type="entry name" value="TolB, C-terminal domain"/>
    <property type="match status" value="1"/>
</dbReference>
<dbReference type="EMBL" id="CAJZAI010000012">
    <property type="protein sequence ID" value="CAG9180645.1"/>
    <property type="molecule type" value="Genomic_DNA"/>
</dbReference>
<sequence>MYFIDSRRRTIHRYDFDLRGGMTVGDEGCLWWAIWDTWRLSRYSPDGEELAGIQLPVPRRTSCCFAGERLYTLYVTRATVQLSAAAPRIHWRWTCP</sequence>
<feature type="domain" description="SMP-30/Gluconolactonase/LRE-like region" evidence="2">
    <location>
        <begin position="21"/>
        <end position="78"/>
    </location>
</feature>
<dbReference type="Proteomes" id="UP000727654">
    <property type="component" value="Unassembled WGS sequence"/>
</dbReference>
<proteinExistence type="inferred from homology"/>
<dbReference type="InterPro" id="IPR005511">
    <property type="entry name" value="SMP-30"/>
</dbReference>
<dbReference type="PANTHER" id="PTHR10907">
    <property type="entry name" value="REGUCALCIN"/>
    <property type="match status" value="1"/>
</dbReference>
<dbReference type="PANTHER" id="PTHR10907:SF47">
    <property type="entry name" value="REGUCALCIN"/>
    <property type="match status" value="1"/>
</dbReference>
<name>A0ABN7Z741_9BURK</name>
<dbReference type="InterPro" id="IPR013658">
    <property type="entry name" value="SGL"/>
</dbReference>
<dbReference type="Pfam" id="PF08450">
    <property type="entry name" value="SGL"/>
    <property type="match status" value="1"/>
</dbReference>
<protein>
    <recommendedName>
        <fullName evidence="2">SMP-30/Gluconolactonase/LRE-like region domain-containing protein</fullName>
    </recommendedName>
</protein>
<dbReference type="SUPFAM" id="SSF63829">
    <property type="entry name" value="Calcium-dependent phosphotriesterase"/>
    <property type="match status" value="1"/>
</dbReference>
<keyword evidence="4" id="KW-1185">Reference proteome</keyword>
<organism evidence="3 4">
    <name type="scientific">Cupriavidus laharis</name>
    <dbReference type="NCBI Taxonomy" id="151654"/>
    <lineage>
        <taxon>Bacteria</taxon>
        <taxon>Pseudomonadati</taxon>
        <taxon>Pseudomonadota</taxon>
        <taxon>Betaproteobacteria</taxon>
        <taxon>Burkholderiales</taxon>
        <taxon>Burkholderiaceae</taxon>
        <taxon>Cupriavidus</taxon>
    </lineage>
</organism>
<dbReference type="InterPro" id="IPR011042">
    <property type="entry name" value="6-blade_b-propeller_TolB-like"/>
</dbReference>
<evidence type="ECO:0000259" key="2">
    <source>
        <dbReference type="Pfam" id="PF08450"/>
    </source>
</evidence>
<evidence type="ECO:0000256" key="1">
    <source>
        <dbReference type="ARBA" id="ARBA00008853"/>
    </source>
</evidence>